<dbReference type="PROSITE" id="PS50928">
    <property type="entry name" value="ABC_TM1"/>
    <property type="match status" value="1"/>
</dbReference>
<keyword evidence="9" id="KW-0762">Sugar transport</keyword>
<accession>A0ABS4WXA6</accession>
<feature type="transmembrane region" description="Helical" evidence="7">
    <location>
        <begin position="226"/>
        <end position="243"/>
    </location>
</feature>
<dbReference type="Proteomes" id="UP001519290">
    <property type="component" value="Unassembled WGS sequence"/>
</dbReference>
<evidence type="ECO:0000256" key="2">
    <source>
        <dbReference type="ARBA" id="ARBA00022448"/>
    </source>
</evidence>
<feature type="domain" description="ABC transmembrane type-1" evidence="8">
    <location>
        <begin position="88"/>
        <end position="301"/>
    </location>
</feature>
<dbReference type="InterPro" id="IPR035906">
    <property type="entry name" value="MetI-like_sf"/>
</dbReference>
<proteinExistence type="inferred from homology"/>
<evidence type="ECO:0000259" key="8">
    <source>
        <dbReference type="PROSITE" id="PS50928"/>
    </source>
</evidence>
<keyword evidence="2 7" id="KW-0813">Transport</keyword>
<name>A0ABS4WXA6_9MICO</name>
<feature type="transmembrane region" description="Helical" evidence="7">
    <location>
        <begin position="280"/>
        <end position="300"/>
    </location>
</feature>
<feature type="transmembrane region" description="Helical" evidence="7">
    <location>
        <begin position="92"/>
        <end position="113"/>
    </location>
</feature>
<sequence>MLTDTPHRHGGTRRAAGRRLLPLLRSQPIGYLLPAVLILAAFALWPLVVLVQMSLSEVGPAEIVGHWSFAGLRNFVDVLGDTETWKAMLRTIALCAILVVSNLVLGFIAATVLSTAGRTATVVLGILVFVWALPPLVSGSVWRFLLDDTGTINAILGLFGLSPVNWLSDPALALWSVSAVVAWASLPFSILIMRGGLLAVNPELIEAAAIDGAGFWTTRWRIVLPLLRPTLWILAVITVLYAFRSFDFFYVMTQGGPGTSTNTLPVLAYYTAFTNFDMSTGATIAVVSMMVVLVFAVPYVRTVKNEETS</sequence>
<evidence type="ECO:0000256" key="7">
    <source>
        <dbReference type="RuleBase" id="RU363032"/>
    </source>
</evidence>
<dbReference type="Gene3D" id="1.10.3720.10">
    <property type="entry name" value="MetI-like"/>
    <property type="match status" value="1"/>
</dbReference>
<keyword evidence="6 7" id="KW-0472">Membrane</keyword>
<comment type="similarity">
    <text evidence="7">Belongs to the binding-protein-dependent transport system permease family.</text>
</comment>
<dbReference type="PANTHER" id="PTHR43005">
    <property type="entry name" value="BLR7065 PROTEIN"/>
    <property type="match status" value="1"/>
</dbReference>
<keyword evidence="4 7" id="KW-0812">Transmembrane</keyword>
<keyword evidence="10" id="KW-1185">Reference proteome</keyword>
<dbReference type="PANTHER" id="PTHR43005:SF1">
    <property type="entry name" value="SPERMIDINE_PUTRESCINE TRANSPORT SYSTEM PERMEASE PROTEIN"/>
    <property type="match status" value="1"/>
</dbReference>
<dbReference type="Pfam" id="PF00528">
    <property type="entry name" value="BPD_transp_1"/>
    <property type="match status" value="1"/>
</dbReference>
<feature type="transmembrane region" description="Helical" evidence="7">
    <location>
        <begin position="172"/>
        <end position="193"/>
    </location>
</feature>
<keyword evidence="5 7" id="KW-1133">Transmembrane helix</keyword>
<evidence type="ECO:0000256" key="3">
    <source>
        <dbReference type="ARBA" id="ARBA00022475"/>
    </source>
</evidence>
<comment type="caution">
    <text evidence="9">The sequence shown here is derived from an EMBL/GenBank/DDBJ whole genome shotgun (WGS) entry which is preliminary data.</text>
</comment>
<protein>
    <submittedName>
        <fullName evidence="9">ABC-type sugar transport system permease subunit</fullName>
    </submittedName>
</protein>
<keyword evidence="3" id="KW-1003">Cell membrane</keyword>
<dbReference type="SUPFAM" id="SSF161098">
    <property type="entry name" value="MetI-like"/>
    <property type="match status" value="1"/>
</dbReference>
<evidence type="ECO:0000313" key="9">
    <source>
        <dbReference type="EMBL" id="MBP2380726.1"/>
    </source>
</evidence>
<gene>
    <name evidence="9" type="ORF">JOF43_000683</name>
</gene>
<comment type="subcellular location">
    <subcellularLocation>
        <location evidence="1 7">Cell membrane</location>
        <topology evidence="1 7">Multi-pass membrane protein</topology>
    </subcellularLocation>
</comment>
<evidence type="ECO:0000313" key="10">
    <source>
        <dbReference type="Proteomes" id="UP001519290"/>
    </source>
</evidence>
<dbReference type="EMBL" id="JAGIOD010000001">
    <property type="protein sequence ID" value="MBP2380726.1"/>
    <property type="molecule type" value="Genomic_DNA"/>
</dbReference>
<evidence type="ECO:0000256" key="1">
    <source>
        <dbReference type="ARBA" id="ARBA00004651"/>
    </source>
</evidence>
<feature type="transmembrane region" description="Helical" evidence="7">
    <location>
        <begin position="119"/>
        <end position="137"/>
    </location>
</feature>
<dbReference type="CDD" id="cd06261">
    <property type="entry name" value="TM_PBP2"/>
    <property type="match status" value="1"/>
</dbReference>
<feature type="transmembrane region" description="Helical" evidence="7">
    <location>
        <begin position="29"/>
        <end position="51"/>
    </location>
</feature>
<dbReference type="RefSeq" id="WP_209899105.1">
    <property type="nucleotide sequence ID" value="NZ_BAAAJW010000029.1"/>
</dbReference>
<reference evidence="9 10" key="1">
    <citation type="submission" date="2021-03" db="EMBL/GenBank/DDBJ databases">
        <title>Sequencing the genomes of 1000 actinobacteria strains.</title>
        <authorList>
            <person name="Klenk H.-P."/>
        </authorList>
    </citation>
    <scope>NUCLEOTIDE SEQUENCE [LARGE SCALE GENOMIC DNA]</scope>
    <source>
        <strain evidence="9 10">DSM 14566</strain>
    </source>
</reference>
<dbReference type="InterPro" id="IPR000515">
    <property type="entry name" value="MetI-like"/>
</dbReference>
<organism evidence="9 10">
    <name type="scientific">Brachybacterium sacelli</name>
    <dbReference type="NCBI Taxonomy" id="173364"/>
    <lineage>
        <taxon>Bacteria</taxon>
        <taxon>Bacillati</taxon>
        <taxon>Actinomycetota</taxon>
        <taxon>Actinomycetes</taxon>
        <taxon>Micrococcales</taxon>
        <taxon>Dermabacteraceae</taxon>
        <taxon>Brachybacterium</taxon>
    </lineage>
</organism>
<evidence type="ECO:0000256" key="4">
    <source>
        <dbReference type="ARBA" id="ARBA00022692"/>
    </source>
</evidence>
<evidence type="ECO:0000256" key="5">
    <source>
        <dbReference type="ARBA" id="ARBA00022989"/>
    </source>
</evidence>
<evidence type="ECO:0000256" key="6">
    <source>
        <dbReference type="ARBA" id="ARBA00023136"/>
    </source>
</evidence>